<sequence>MAINLGKARRARIGVMVLSDEDDWTLQLYPEDGSKWPVGTTAWCRWYDSLGGVIQSLDAIYSADYLTFTMQSDGTPKPADIPDGSAFKIRVSMPGSPTTESTVWRGDVEKE</sequence>
<evidence type="ECO:0000313" key="3">
    <source>
        <dbReference type="EMBL" id="AWY06527.1"/>
    </source>
</evidence>
<feature type="domain" description="LtfC/p132/Gp6 beta-sandwich" evidence="2">
    <location>
        <begin position="11"/>
        <end position="110"/>
    </location>
</feature>
<dbReference type="KEGG" id="vg:54993641"/>
<accession>A0A2Z4Q8Y1</accession>
<protein>
    <recommendedName>
        <fullName evidence="2">LtfC/p132/Gp6 beta-sandwich domain-containing protein</fullName>
    </recommendedName>
</protein>
<evidence type="ECO:0000313" key="4">
    <source>
        <dbReference type="Proteomes" id="UP000250672"/>
    </source>
</evidence>
<evidence type="ECO:0000256" key="1">
    <source>
        <dbReference type="SAM" id="MobiDB-lite"/>
    </source>
</evidence>
<proteinExistence type="predicted"/>
<dbReference type="RefSeq" id="YP_009803082.1">
    <property type="nucleotide sequence ID" value="NC_047991.1"/>
</dbReference>
<evidence type="ECO:0000259" key="2">
    <source>
        <dbReference type="Pfam" id="PF23926"/>
    </source>
</evidence>
<dbReference type="Pfam" id="PF23926">
    <property type="entry name" value="LtfC"/>
    <property type="match status" value="1"/>
</dbReference>
<dbReference type="GeneID" id="54993641"/>
<reference evidence="4" key="1">
    <citation type="submission" date="2018-04" db="EMBL/GenBank/DDBJ databases">
        <authorList>
            <person name="Go L.Y."/>
            <person name="Mitchell J.A."/>
        </authorList>
    </citation>
    <scope>NUCLEOTIDE SEQUENCE [LARGE SCALE GENOMIC DNA]</scope>
</reference>
<dbReference type="EMBL" id="MH271318">
    <property type="protein sequence ID" value="AWY06527.1"/>
    <property type="molecule type" value="Genomic_DNA"/>
</dbReference>
<organism evidence="3 4">
    <name type="scientific">Gordonia phage Trine</name>
    <dbReference type="NCBI Taxonomy" id="2201431"/>
    <lineage>
        <taxon>Viruses</taxon>
        <taxon>Duplodnaviria</taxon>
        <taxon>Heunggongvirae</taxon>
        <taxon>Uroviricota</taxon>
        <taxon>Caudoviricetes</taxon>
        <taxon>Trinevirus</taxon>
        <taxon>Trinevirus trine</taxon>
    </lineage>
</organism>
<dbReference type="Proteomes" id="UP000250672">
    <property type="component" value="Genome"/>
</dbReference>
<keyword evidence="4" id="KW-1185">Reference proteome</keyword>
<dbReference type="InterPro" id="IPR055688">
    <property type="entry name" value="LtfC/p132/Gp6_b-sand"/>
</dbReference>
<feature type="region of interest" description="Disordered" evidence="1">
    <location>
        <begin position="74"/>
        <end position="111"/>
    </location>
</feature>
<gene>
    <name evidence="3" type="primary">25</name>
    <name evidence="3" type="ORF">PBI_TRINE_25</name>
</gene>
<name>A0A2Z4Q8Y1_9CAUD</name>